<dbReference type="InterPro" id="IPR036426">
    <property type="entry name" value="Bulb-type_lectin_dom_sf"/>
</dbReference>
<dbReference type="EMBL" id="LUKN01001643">
    <property type="protein sequence ID" value="OAR00556.1"/>
    <property type="molecule type" value="Genomic_DNA"/>
</dbReference>
<accession>A0A179ID07</accession>
<keyword evidence="3" id="KW-1185">Reference proteome</keyword>
<comment type="caution">
    <text evidence="2">The sequence shown here is derived from an EMBL/GenBank/DDBJ whole genome shotgun (WGS) entry which is preliminary data.</text>
</comment>
<feature type="domain" description="Bulb-type lectin" evidence="1">
    <location>
        <begin position="405"/>
        <end position="527"/>
    </location>
</feature>
<dbReference type="InterPro" id="IPR022441">
    <property type="entry name" value="Para_beta_helix_rpt-2"/>
</dbReference>
<dbReference type="NCBIfam" id="TIGR03804">
    <property type="entry name" value="para_beta_helix"/>
    <property type="match status" value="1"/>
</dbReference>
<dbReference type="InterPro" id="IPR012334">
    <property type="entry name" value="Pectin_lyas_fold"/>
</dbReference>
<dbReference type="InterPro" id="IPR001480">
    <property type="entry name" value="Bulb-type_lectin_dom"/>
</dbReference>
<dbReference type="OrthoDB" id="2587928at2759"/>
<dbReference type="AlphaFoldDB" id="A0A179ID07"/>
<evidence type="ECO:0000259" key="1">
    <source>
        <dbReference type="PROSITE" id="PS50927"/>
    </source>
</evidence>
<organism evidence="2 3">
    <name type="scientific">Cordyceps confragosa</name>
    <name type="common">Lecanicillium lecanii</name>
    <dbReference type="NCBI Taxonomy" id="2714763"/>
    <lineage>
        <taxon>Eukaryota</taxon>
        <taxon>Fungi</taxon>
        <taxon>Dikarya</taxon>
        <taxon>Ascomycota</taxon>
        <taxon>Pezizomycotina</taxon>
        <taxon>Sordariomycetes</taxon>
        <taxon>Hypocreomycetidae</taxon>
        <taxon>Hypocreales</taxon>
        <taxon>Cordycipitaceae</taxon>
        <taxon>Akanthomyces</taxon>
    </lineage>
</organism>
<dbReference type="SUPFAM" id="SSF51110">
    <property type="entry name" value="alpha-D-mannose-specific plant lectins"/>
    <property type="match status" value="2"/>
</dbReference>
<name>A0A179ID07_CORDF</name>
<evidence type="ECO:0000313" key="2">
    <source>
        <dbReference type="EMBL" id="OAR00556.1"/>
    </source>
</evidence>
<dbReference type="InterPro" id="IPR011050">
    <property type="entry name" value="Pectin_lyase_fold/virulence"/>
</dbReference>
<dbReference type="InterPro" id="IPR006626">
    <property type="entry name" value="PbH1"/>
</dbReference>
<dbReference type="Gene3D" id="2.160.20.10">
    <property type="entry name" value="Single-stranded right-handed beta-helix, Pectin lyase-like"/>
    <property type="match status" value="1"/>
</dbReference>
<dbReference type="SMART" id="SM00710">
    <property type="entry name" value="PbH1"/>
    <property type="match status" value="6"/>
</dbReference>
<evidence type="ECO:0000313" key="3">
    <source>
        <dbReference type="Proteomes" id="UP000243081"/>
    </source>
</evidence>
<dbReference type="Pfam" id="PF13229">
    <property type="entry name" value="Beta_helix"/>
    <property type="match status" value="1"/>
</dbReference>
<gene>
    <name evidence="2" type="ORF">LLEC1_00368</name>
</gene>
<dbReference type="PROSITE" id="PS50927">
    <property type="entry name" value="BULB_LECTIN"/>
    <property type="match status" value="1"/>
</dbReference>
<proteinExistence type="predicted"/>
<dbReference type="OMA" id="VWASGHT"/>
<protein>
    <recommendedName>
        <fullName evidence="1">Bulb-type lectin domain-containing protein</fullName>
    </recommendedName>
</protein>
<reference evidence="2 3" key="1">
    <citation type="submission" date="2016-03" db="EMBL/GenBank/DDBJ databases">
        <title>Fine-scale spatial genetic structure of a fungal parasite of coffee scale insects.</title>
        <authorList>
            <person name="Jackson D."/>
            <person name="Zemenick K.A."/>
            <person name="Malloure B."/>
            <person name="Quandt C.A."/>
            <person name="James T.Y."/>
        </authorList>
    </citation>
    <scope>NUCLEOTIDE SEQUENCE [LARGE SCALE GENOMIC DNA]</scope>
    <source>
        <strain evidence="2 3">UM487</strain>
    </source>
</reference>
<dbReference type="Gene3D" id="2.90.10.10">
    <property type="entry name" value="Bulb-type lectin domain"/>
    <property type="match status" value="1"/>
</dbReference>
<dbReference type="SUPFAM" id="SSF51126">
    <property type="entry name" value="Pectin lyase-like"/>
    <property type="match status" value="1"/>
</dbReference>
<dbReference type="InterPro" id="IPR039448">
    <property type="entry name" value="Beta_helix"/>
</dbReference>
<sequence length="527" mass="55167">MPTLLYNFLLIQYFKLRPTLNRNWSRMVKVAALLGALPAVASAACISSGDHNTINNALRNGGAGAVVQLCENALVRITDQISFTAEDQEISTQNYPTGSTRATIQVAPGSATNTLIAGRFSRIKIKNIQLDGNRAGVGFHQEGGANIEIGGQSTGQVVSNVASRNPRSWSCLHVIGSGNDGSPCKQATIIDNDIGPCGQSGYNDQGQGLWADGISLDCTDSLVQGNTINGPTDGGIVIFGSPGSTINNNTIVSSPDYLGFGAINMVDGQYQGSYSGVKVTNNRIEGKKMFNLGIGIGANVWSFNDPYALHGPAEITGNSISGHVVFPIAVNGWTGGITVTGNDASGATKLKSSFSDASHCVGPIQQVYDQNANFVYFPAGVTGSKNLQPEFVASSGNMTNFLCSSLPLADTKTFQKGQLDVVSDSGPFADLHGVVAQYQGDNNVVVLQGGQPVWASGHTLSQGCGKPSGCRLRFGPDGNLGTYFNNALQWSSNTGGRGSAMVVLNKAPWIQIKDGSGNVIWDTTKSS</sequence>
<dbReference type="Proteomes" id="UP000243081">
    <property type="component" value="Unassembled WGS sequence"/>
</dbReference>